<comment type="caution">
    <text evidence="9">The sequence shown here is derived from an EMBL/GenBank/DDBJ whole genome shotgun (WGS) entry which is preliminary data.</text>
</comment>
<organism evidence="9 10">
    <name type="scientific">Chlorobium limicola</name>
    <dbReference type="NCBI Taxonomy" id="1092"/>
    <lineage>
        <taxon>Bacteria</taxon>
        <taxon>Pseudomonadati</taxon>
        <taxon>Chlorobiota</taxon>
        <taxon>Chlorobiia</taxon>
        <taxon>Chlorobiales</taxon>
        <taxon>Chlorobiaceae</taxon>
        <taxon>Chlorobium/Pelodictyon group</taxon>
        <taxon>Chlorobium</taxon>
    </lineage>
</organism>
<evidence type="ECO:0000256" key="1">
    <source>
        <dbReference type="ARBA" id="ARBA00012519"/>
    </source>
</evidence>
<evidence type="ECO:0000259" key="8">
    <source>
        <dbReference type="Pfam" id="PF01467"/>
    </source>
</evidence>
<dbReference type="Pfam" id="PF01467">
    <property type="entry name" value="CTP_transf_like"/>
    <property type="match status" value="1"/>
</dbReference>
<reference evidence="9 10" key="1">
    <citation type="submission" date="2015-10" db="EMBL/GenBank/DDBJ databases">
        <title>Draft Genome Sequence of Chlorobium limicola strain Frasassi Growing under Artificial Lighting in the Frasassi Cave System.</title>
        <authorList>
            <person name="Mansor M."/>
            <person name="Macalady J."/>
        </authorList>
    </citation>
    <scope>NUCLEOTIDE SEQUENCE [LARGE SCALE GENOMIC DNA]</scope>
    <source>
        <strain evidence="9 10">Frasassi</strain>
    </source>
</reference>
<dbReference type="GO" id="GO:0016773">
    <property type="term" value="F:phosphotransferase activity, alcohol group as acceptor"/>
    <property type="evidence" value="ECO:0007669"/>
    <property type="project" value="InterPro"/>
</dbReference>
<dbReference type="GO" id="GO:0016779">
    <property type="term" value="F:nucleotidyltransferase activity"/>
    <property type="evidence" value="ECO:0007669"/>
    <property type="project" value="UniProtKB-KW"/>
</dbReference>
<keyword evidence="4" id="KW-0547">Nucleotide-binding</keyword>
<dbReference type="SUPFAM" id="SSF52374">
    <property type="entry name" value="Nucleotidylyl transferase"/>
    <property type="match status" value="1"/>
</dbReference>
<keyword evidence="10" id="KW-1185">Reference proteome</keyword>
<dbReference type="InterPro" id="IPR014729">
    <property type="entry name" value="Rossmann-like_a/b/a_fold"/>
</dbReference>
<dbReference type="PANTHER" id="PTHR43793">
    <property type="entry name" value="FAD SYNTHASE"/>
    <property type="match status" value="1"/>
</dbReference>
<name>A0A117MPI4_CHLLI</name>
<evidence type="ECO:0000256" key="7">
    <source>
        <dbReference type="ARBA" id="ARBA00047428"/>
    </source>
</evidence>
<dbReference type="Proteomes" id="UP000053937">
    <property type="component" value="Unassembled WGS sequence"/>
</dbReference>
<evidence type="ECO:0000256" key="6">
    <source>
        <dbReference type="ARBA" id="ARBA00023277"/>
    </source>
</evidence>
<accession>A0A117MPI4</accession>
<evidence type="ECO:0000256" key="2">
    <source>
        <dbReference type="ARBA" id="ARBA00022679"/>
    </source>
</evidence>
<dbReference type="EC" id="2.7.7.70" evidence="1"/>
<keyword evidence="6" id="KW-0119">Carbohydrate metabolism</keyword>
<dbReference type="EMBL" id="LMBR01000132">
    <property type="protein sequence ID" value="KUL28717.1"/>
    <property type="molecule type" value="Genomic_DNA"/>
</dbReference>
<dbReference type="OrthoDB" id="9795543at2"/>
<dbReference type="AlphaFoldDB" id="A0A117MPI4"/>
<evidence type="ECO:0000256" key="5">
    <source>
        <dbReference type="ARBA" id="ARBA00022840"/>
    </source>
</evidence>
<keyword evidence="5" id="KW-0067">ATP-binding</keyword>
<proteinExistence type="predicted"/>
<dbReference type="RefSeq" id="WP_059138984.1">
    <property type="nucleotide sequence ID" value="NZ_LMBR01000132.1"/>
</dbReference>
<evidence type="ECO:0000256" key="3">
    <source>
        <dbReference type="ARBA" id="ARBA00022695"/>
    </source>
</evidence>
<dbReference type="InterPro" id="IPR011914">
    <property type="entry name" value="RfaE_dom_II"/>
</dbReference>
<evidence type="ECO:0000313" key="9">
    <source>
        <dbReference type="EMBL" id="KUL28717.1"/>
    </source>
</evidence>
<evidence type="ECO:0000256" key="4">
    <source>
        <dbReference type="ARBA" id="ARBA00022741"/>
    </source>
</evidence>
<dbReference type="GO" id="GO:0005524">
    <property type="term" value="F:ATP binding"/>
    <property type="evidence" value="ECO:0007669"/>
    <property type="project" value="UniProtKB-KW"/>
</dbReference>
<gene>
    <name evidence="9" type="ORF">ASB62_05610</name>
</gene>
<dbReference type="PANTHER" id="PTHR43793:SF2">
    <property type="entry name" value="BIFUNCTIONAL PROTEIN HLDE"/>
    <property type="match status" value="1"/>
</dbReference>
<sequence length="167" mass="18101">MKNKLLDRNEAVEQVRNWKTAGKRIVFSNGCFDILHAGHVQYLDAARNLGDVLIIGLNSDSSVKSIKGPLRPVCGERDRAAVLSALEAVDAITLFEEDTPETLIGMLLPDILVKGADWPVERIAGAKAVLENGGAVLTVSLLEERSTTGIIETILQRYGYGTELGKD</sequence>
<protein>
    <recommendedName>
        <fullName evidence="1">D-glycero-beta-D-manno-heptose 1-phosphate adenylyltransferase</fullName>
        <ecNumber evidence="1">2.7.7.70</ecNumber>
    </recommendedName>
</protein>
<dbReference type="InterPro" id="IPR004821">
    <property type="entry name" value="Cyt_trans-like"/>
</dbReference>
<keyword evidence="3" id="KW-0548">Nucleotidyltransferase</keyword>
<evidence type="ECO:0000313" key="10">
    <source>
        <dbReference type="Proteomes" id="UP000053937"/>
    </source>
</evidence>
<dbReference type="GO" id="GO:0005975">
    <property type="term" value="P:carbohydrate metabolic process"/>
    <property type="evidence" value="ECO:0007669"/>
    <property type="project" value="InterPro"/>
</dbReference>
<dbReference type="Gene3D" id="3.40.50.620">
    <property type="entry name" value="HUPs"/>
    <property type="match status" value="1"/>
</dbReference>
<comment type="catalytic activity">
    <reaction evidence="7">
        <text>D-glycero-beta-D-manno-heptose 1-phosphate + ATP + H(+) = ADP-D-glycero-beta-D-manno-heptose + diphosphate</text>
        <dbReference type="Rhea" id="RHEA:27465"/>
        <dbReference type="ChEBI" id="CHEBI:15378"/>
        <dbReference type="ChEBI" id="CHEBI:30616"/>
        <dbReference type="ChEBI" id="CHEBI:33019"/>
        <dbReference type="ChEBI" id="CHEBI:59967"/>
        <dbReference type="ChEBI" id="CHEBI:61593"/>
        <dbReference type="EC" id="2.7.7.70"/>
    </reaction>
</comment>
<dbReference type="NCBIfam" id="TIGR00125">
    <property type="entry name" value="cyt_tran_rel"/>
    <property type="match status" value="1"/>
</dbReference>
<dbReference type="InterPro" id="IPR050385">
    <property type="entry name" value="Archaeal_FAD_synthase"/>
</dbReference>
<keyword evidence="2 9" id="KW-0808">Transferase</keyword>
<feature type="domain" description="Cytidyltransferase-like" evidence="8">
    <location>
        <begin position="29"/>
        <end position="119"/>
    </location>
</feature>
<dbReference type="NCBIfam" id="TIGR02199">
    <property type="entry name" value="rfaE_dom_II"/>
    <property type="match status" value="1"/>
</dbReference>